<evidence type="ECO:0000313" key="4">
    <source>
        <dbReference type="EMBL" id="CAB4793402.1"/>
    </source>
</evidence>
<evidence type="ECO:0000256" key="2">
    <source>
        <dbReference type="ARBA" id="ARBA00022840"/>
    </source>
</evidence>
<organism evidence="3">
    <name type="scientific">freshwater metagenome</name>
    <dbReference type="NCBI Taxonomy" id="449393"/>
    <lineage>
        <taxon>unclassified sequences</taxon>
        <taxon>metagenomes</taxon>
        <taxon>ecological metagenomes</taxon>
    </lineage>
</organism>
<evidence type="ECO:0000313" key="6">
    <source>
        <dbReference type="EMBL" id="CAB4890179.1"/>
    </source>
</evidence>
<dbReference type="AlphaFoldDB" id="A0A6J6QG98"/>
<dbReference type="PRINTS" id="PR00819">
    <property type="entry name" value="CBXCFQXSUPER"/>
</dbReference>
<dbReference type="EMBL" id="CAEZYH010000008">
    <property type="protein sequence ID" value="CAB4710830.1"/>
    <property type="molecule type" value="Genomic_DNA"/>
</dbReference>
<accession>A0A6J6QG98</accession>
<dbReference type="InterPro" id="IPR027417">
    <property type="entry name" value="P-loop_NTPase"/>
</dbReference>
<keyword evidence="2" id="KW-0067">ATP-binding</keyword>
<dbReference type="SUPFAM" id="SSF52540">
    <property type="entry name" value="P-loop containing nucleoside triphosphate hydrolases"/>
    <property type="match status" value="1"/>
</dbReference>
<dbReference type="InterPro" id="IPR000641">
    <property type="entry name" value="CbxX/CfxQ"/>
</dbReference>
<dbReference type="EMBL" id="CAFBLJ010000016">
    <property type="protein sequence ID" value="CAB4861516.1"/>
    <property type="molecule type" value="Genomic_DNA"/>
</dbReference>
<evidence type="ECO:0000313" key="5">
    <source>
        <dbReference type="EMBL" id="CAB4861516.1"/>
    </source>
</evidence>
<evidence type="ECO:0000313" key="3">
    <source>
        <dbReference type="EMBL" id="CAB4710830.1"/>
    </source>
</evidence>
<sequence>MLSKHVRLAILGTNSLENIAVIVAGYPVGMERFLWSNPGLPSRFDMTLHFLGYSDNELFEILFNLFADNFCGMSPEVIGALQDVMFASCLRRSCFNTQLEFRNKVVRHVSN</sequence>
<proteinExistence type="predicted"/>
<dbReference type="EMBL" id="CAFBMF010000010">
    <property type="protein sequence ID" value="CAB4890179.1"/>
    <property type="molecule type" value="Genomic_DNA"/>
</dbReference>
<gene>
    <name evidence="3" type="ORF">UFOPK2658_00394</name>
    <name evidence="4" type="ORF">UFOPK3004_00187</name>
    <name evidence="5" type="ORF">UFOPK3304_00484</name>
    <name evidence="6" type="ORF">UFOPK3494_00285</name>
</gene>
<keyword evidence="1" id="KW-0547">Nucleotide-binding</keyword>
<reference evidence="3" key="1">
    <citation type="submission" date="2020-05" db="EMBL/GenBank/DDBJ databases">
        <authorList>
            <person name="Chiriac C."/>
            <person name="Salcher M."/>
            <person name="Ghai R."/>
            <person name="Kavagutti S V."/>
        </authorList>
    </citation>
    <scope>NUCLEOTIDE SEQUENCE</scope>
</reference>
<protein>
    <submittedName>
        <fullName evidence="3">Unannotated protein</fullName>
    </submittedName>
</protein>
<dbReference type="EMBL" id="CAFAAL010000008">
    <property type="protein sequence ID" value="CAB4793402.1"/>
    <property type="molecule type" value="Genomic_DNA"/>
</dbReference>
<evidence type="ECO:0000256" key="1">
    <source>
        <dbReference type="ARBA" id="ARBA00022741"/>
    </source>
</evidence>
<name>A0A6J6QG98_9ZZZZ</name>
<dbReference type="GO" id="GO:0005524">
    <property type="term" value="F:ATP binding"/>
    <property type="evidence" value="ECO:0007669"/>
    <property type="project" value="UniProtKB-KW"/>
</dbReference>